<feature type="transmembrane region" description="Helical" evidence="4">
    <location>
        <begin position="27"/>
        <end position="46"/>
    </location>
</feature>
<proteinExistence type="predicted"/>
<dbReference type="InterPro" id="IPR011701">
    <property type="entry name" value="MFS"/>
</dbReference>
<evidence type="ECO:0000259" key="5">
    <source>
        <dbReference type="PROSITE" id="PS50850"/>
    </source>
</evidence>
<feature type="transmembrane region" description="Helical" evidence="4">
    <location>
        <begin position="320"/>
        <end position="338"/>
    </location>
</feature>
<protein>
    <submittedName>
        <fullName evidence="6">MFS family arabinose efflux permease</fullName>
    </submittedName>
</protein>
<feature type="domain" description="Major facilitator superfamily (MFS) profile" evidence="5">
    <location>
        <begin position="27"/>
        <end position="411"/>
    </location>
</feature>
<dbReference type="Pfam" id="PF07690">
    <property type="entry name" value="MFS_1"/>
    <property type="match status" value="1"/>
</dbReference>
<evidence type="ECO:0000313" key="6">
    <source>
        <dbReference type="EMBL" id="PVX71445.1"/>
    </source>
</evidence>
<keyword evidence="2 4" id="KW-1133">Transmembrane helix</keyword>
<comment type="caution">
    <text evidence="6">The sequence shown here is derived from an EMBL/GenBank/DDBJ whole genome shotgun (WGS) entry which is preliminary data.</text>
</comment>
<evidence type="ECO:0000256" key="3">
    <source>
        <dbReference type="ARBA" id="ARBA00023136"/>
    </source>
</evidence>
<evidence type="ECO:0000256" key="2">
    <source>
        <dbReference type="ARBA" id="ARBA00022989"/>
    </source>
</evidence>
<feature type="transmembrane region" description="Helical" evidence="4">
    <location>
        <begin position="295"/>
        <end position="314"/>
    </location>
</feature>
<accession>A0ABX5KF72</accession>
<dbReference type="Gene3D" id="1.20.1250.20">
    <property type="entry name" value="MFS general substrate transporter like domains"/>
    <property type="match status" value="1"/>
</dbReference>
<feature type="transmembrane region" description="Helical" evidence="4">
    <location>
        <begin position="151"/>
        <end position="170"/>
    </location>
</feature>
<dbReference type="RefSeq" id="WP_116614366.1">
    <property type="nucleotide sequence ID" value="NZ_QEOB01000029.1"/>
</dbReference>
<organism evidence="6 7">
    <name type="scientific">Paraburkholderia unamae</name>
    <dbReference type="NCBI Taxonomy" id="219649"/>
    <lineage>
        <taxon>Bacteria</taxon>
        <taxon>Pseudomonadati</taxon>
        <taxon>Pseudomonadota</taxon>
        <taxon>Betaproteobacteria</taxon>
        <taxon>Burkholderiales</taxon>
        <taxon>Burkholderiaceae</taxon>
        <taxon>Paraburkholderia</taxon>
    </lineage>
</organism>
<gene>
    <name evidence="6" type="ORF">C7402_12957</name>
</gene>
<dbReference type="PANTHER" id="PTHR42910:SF1">
    <property type="entry name" value="MAJOR FACILITATOR SUPERFAMILY (MFS) PROFILE DOMAIN-CONTAINING PROTEIN"/>
    <property type="match status" value="1"/>
</dbReference>
<evidence type="ECO:0000313" key="7">
    <source>
        <dbReference type="Proteomes" id="UP000245712"/>
    </source>
</evidence>
<reference evidence="6 7" key="1">
    <citation type="submission" date="2018-05" db="EMBL/GenBank/DDBJ databases">
        <title>Genomic Encyclopedia of Type Strains, Phase IV (KMG-V): Genome sequencing to study the core and pangenomes of soil and plant-associated prokaryotes.</title>
        <authorList>
            <person name="Whitman W."/>
        </authorList>
    </citation>
    <scope>NUCLEOTIDE SEQUENCE [LARGE SCALE GENOMIC DNA]</scope>
    <source>
        <strain evidence="6 7">SCZa-39</strain>
    </source>
</reference>
<feature type="transmembrane region" description="Helical" evidence="4">
    <location>
        <begin position="264"/>
        <end position="283"/>
    </location>
</feature>
<feature type="transmembrane region" description="Helical" evidence="4">
    <location>
        <begin position="117"/>
        <end position="139"/>
    </location>
</feature>
<dbReference type="EMBL" id="QEOB01000029">
    <property type="protein sequence ID" value="PVX71445.1"/>
    <property type="molecule type" value="Genomic_DNA"/>
</dbReference>
<name>A0ABX5KF72_9BURK</name>
<feature type="transmembrane region" description="Helical" evidence="4">
    <location>
        <begin position="384"/>
        <end position="407"/>
    </location>
</feature>
<dbReference type="CDD" id="cd17324">
    <property type="entry name" value="MFS_NepI_like"/>
    <property type="match status" value="1"/>
</dbReference>
<evidence type="ECO:0000256" key="1">
    <source>
        <dbReference type="ARBA" id="ARBA00022692"/>
    </source>
</evidence>
<keyword evidence="3 4" id="KW-0472">Membrane</keyword>
<feature type="transmembrane region" description="Helical" evidence="4">
    <location>
        <begin position="238"/>
        <end position="258"/>
    </location>
</feature>
<dbReference type="Proteomes" id="UP000245712">
    <property type="component" value="Unassembled WGS sequence"/>
</dbReference>
<dbReference type="InterPro" id="IPR036259">
    <property type="entry name" value="MFS_trans_sf"/>
</dbReference>
<dbReference type="PANTHER" id="PTHR42910">
    <property type="entry name" value="TRANSPORTER SCO4007-RELATED"/>
    <property type="match status" value="1"/>
</dbReference>
<dbReference type="InterPro" id="IPR020846">
    <property type="entry name" value="MFS_dom"/>
</dbReference>
<feature type="transmembrane region" description="Helical" evidence="4">
    <location>
        <begin position="58"/>
        <end position="81"/>
    </location>
</feature>
<feature type="transmembrane region" description="Helical" evidence="4">
    <location>
        <begin position="93"/>
        <end position="111"/>
    </location>
</feature>
<keyword evidence="1 4" id="KW-0812">Transmembrane</keyword>
<dbReference type="SUPFAM" id="SSF103473">
    <property type="entry name" value="MFS general substrate transporter"/>
    <property type="match status" value="1"/>
</dbReference>
<keyword evidence="7" id="KW-1185">Reference proteome</keyword>
<dbReference type="PROSITE" id="PS50850">
    <property type="entry name" value="MFS"/>
    <property type="match status" value="1"/>
</dbReference>
<evidence type="ECO:0000256" key="4">
    <source>
        <dbReference type="SAM" id="Phobius"/>
    </source>
</evidence>
<sequence>MDVDSITLVTPCDGDAATPRADLPRGLVMLFALASGLSVANVYYAQPLLDALARDFGISRAAVGGVVTATQAGCALALLLLVPLGDRMERRRLMIAQLLALVGALIVVSLARSAPVLLGGMLCVGLLGTAMTQGLIAYAAAAAAPHERGRVVGAAGSGVFIGLLLARVFAGGVSDLAGWRGVYGCAAVVMLALVVPLWRRLPNLAGKPNASGSIGYARLIGSMLALLRANRVLQIRGGLALLMFATFNIFWSALVLPLSAPPYHFSHTAIGAFGLAGAAGALAAARAGRWADRGWSQRVSAAALALLLLAWWPLSMLGHSLWLLVIGIVLLDLGGQALHVTNQSLIFRSDAQTHSRLVSLYMLFYALGSGLGAIGTTATYAVAGWHGVCLLGAGVSLLALVFWAVTLRHMPATAARA</sequence>
<feature type="transmembrane region" description="Helical" evidence="4">
    <location>
        <begin position="176"/>
        <end position="198"/>
    </location>
</feature>
<feature type="transmembrane region" description="Helical" evidence="4">
    <location>
        <begin position="358"/>
        <end position="378"/>
    </location>
</feature>